<reference evidence="3 6" key="2">
    <citation type="submission" date="2019-07" db="EMBL/GenBank/DDBJ databases">
        <title>Whole genome shotgun sequence of Myxococcus fulvus NBRC 100333.</title>
        <authorList>
            <person name="Hosoyama A."/>
            <person name="Uohara A."/>
            <person name="Ohji S."/>
            <person name="Ichikawa N."/>
        </authorList>
    </citation>
    <scope>NUCLEOTIDE SEQUENCE [LARGE SCALE GENOMIC DNA]</scope>
    <source>
        <strain evidence="3 6">NBRC 100333</strain>
    </source>
</reference>
<keyword evidence="5" id="KW-1185">Reference proteome</keyword>
<dbReference type="Proteomes" id="UP000321514">
    <property type="component" value="Unassembled WGS sequence"/>
</dbReference>
<feature type="region of interest" description="Disordered" evidence="1">
    <location>
        <begin position="179"/>
        <end position="252"/>
    </location>
</feature>
<feature type="region of interest" description="Disordered" evidence="1">
    <location>
        <begin position="20"/>
        <end position="63"/>
    </location>
</feature>
<accession>A0A511SZ19</accession>
<dbReference type="EMBL" id="BJXR01000017">
    <property type="protein sequence ID" value="GEN06847.1"/>
    <property type="molecule type" value="Genomic_DNA"/>
</dbReference>
<dbReference type="Proteomes" id="UP000183760">
    <property type="component" value="Unassembled WGS sequence"/>
</dbReference>
<evidence type="ECO:0000313" key="4">
    <source>
        <dbReference type="EMBL" id="SEU04128.1"/>
    </source>
</evidence>
<evidence type="ECO:0000313" key="3">
    <source>
        <dbReference type="EMBL" id="GEN06847.1"/>
    </source>
</evidence>
<keyword evidence="2" id="KW-0812">Transmembrane</keyword>
<feature type="transmembrane region" description="Helical" evidence="2">
    <location>
        <begin position="284"/>
        <end position="303"/>
    </location>
</feature>
<dbReference type="STRING" id="1334629.MFUL124B02_39065"/>
<evidence type="ECO:0000256" key="1">
    <source>
        <dbReference type="SAM" id="MobiDB-lite"/>
    </source>
</evidence>
<feature type="compositionally biased region" description="Basic and acidic residues" evidence="1">
    <location>
        <begin position="179"/>
        <end position="199"/>
    </location>
</feature>
<gene>
    <name evidence="3" type="ORF">MFU01_18840</name>
    <name evidence="4" type="ORF">SAMN05443572_104528</name>
</gene>
<evidence type="ECO:0000313" key="6">
    <source>
        <dbReference type="Proteomes" id="UP000321514"/>
    </source>
</evidence>
<dbReference type="EMBL" id="FOIB01000004">
    <property type="protein sequence ID" value="SEU04128.1"/>
    <property type="molecule type" value="Genomic_DNA"/>
</dbReference>
<protein>
    <recommendedName>
        <fullName evidence="7">Immediate early protein ICP0</fullName>
    </recommendedName>
</protein>
<name>A0A511SZ19_MYXFU</name>
<evidence type="ECO:0008006" key="7">
    <source>
        <dbReference type="Google" id="ProtNLM"/>
    </source>
</evidence>
<sequence>MSSSSRIPSAFARLAQHILKSPTGPIPRVGPKAPERGGLPGGNKDGFRSQVPVTGQPTLGGQERAPLRKVAELVPPGLEKLVGKQELGVRFGSDAALLSAHLQPSGMSGSERATRLWAFFAAYAETAAAQPPQKEGQEAFRESLEGHGFAELRDANTGKDGVTQGLWVLEARTPDEARERVASVRLEPPPEVRHSEAAVRAEGAVDPGLAAQARGPDSLRGAPAPIAMRPAESQERDEGESDDEGRPRRTSNKKLGAMMLWNVLHRFRSEPEDGSVAQGQWDRVAFGAVLALVGIALVVLALVSL</sequence>
<proteinExistence type="predicted"/>
<evidence type="ECO:0000313" key="5">
    <source>
        <dbReference type="Proteomes" id="UP000183760"/>
    </source>
</evidence>
<comment type="caution">
    <text evidence="3">The sequence shown here is derived from an EMBL/GenBank/DDBJ whole genome shotgun (WGS) entry which is preliminary data.</text>
</comment>
<dbReference type="RefSeq" id="WP_074953969.1">
    <property type="nucleotide sequence ID" value="NZ_BJXR01000017.1"/>
</dbReference>
<organism evidence="3 6">
    <name type="scientific">Myxococcus fulvus</name>
    <dbReference type="NCBI Taxonomy" id="33"/>
    <lineage>
        <taxon>Bacteria</taxon>
        <taxon>Pseudomonadati</taxon>
        <taxon>Myxococcota</taxon>
        <taxon>Myxococcia</taxon>
        <taxon>Myxococcales</taxon>
        <taxon>Cystobacterineae</taxon>
        <taxon>Myxococcaceae</taxon>
        <taxon>Myxococcus</taxon>
    </lineage>
</organism>
<reference evidence="4 5" key="1">
    <citation type="submission" date="2016-10" db="EMBL/GenBank/DDBJ databases">
        <authorList>
            <person name="Varghese N."/>
            <person name="Submissions S."/>
        </authorList>
    </citation>
    <scope>NUCLEOTIDE SEQUENCE [LARGE SCALE GENOMIC DNA]</scope>
    <source>
        <strain evidence="4 5">DSM 16525</strain>
    </source>
</reference>
<dbReference type="AlphaFoldDB" id="A0A511SZ19"/>
<keyword evidence="2" id="KW-0472">Membrane</keyword>
<keyword evidence="2" id="KW-1133">Transmembrane helix</keyword>
<evidence type="ECO:0000256" key="2">
    <source>
        <dbReference type="SAM" id="Phobius"/>
    </source>
</evidence>